<evidence type="ECO:0000313" key="10">
    <source>
        <dbReference type="Proteomes" id="UP000008141"/>
    </source>
</evidence>
<dbReference type="InterPro" id="IPR001554">
    <property type="entry name" value="Glyco_hydro_14"/>
</dbReference>
<evidence type="ECO:0000256" key="8">
    <source>
        <dbReference type="RuleBase" id="RU000509"/>
    </source>
</evidence>
<dbReference type="InterPro" id="IPR017853">
    <property type="entry name" value="GH"/>
</dbReference>
<proteinExistence type="inferred from homology"/>
<protein>
    <recommendedName>
        <fullName evidence="3 8">Beta-amylase</fullName>
        <ecNumber evidence="3 8">3.2.1.2</ecNumber>
    </recommendedName>
</protein>
<dbReference type="SUPFAM" id="SSF51445">
    <property type="entry name" value="(Trans)glycosidases"/>
    <property type="match status" value="1"/>
</dbReference>
<dbReference type="AlphaFoldDB" id="E1ZUI6"/>
<dbReference type="Proteomes" id="UP000008141">
    <property type="component" value="Unassembled WGS sequence"/>
</dbReference>
<keyword evidence="10" id="KW-1185">Reference proteome</keyword>
<keyword evidence="5 8" id="KW-0119">Carbohydrate metabolism</keyword>
<evidence type="ECO:0000256" key="7">
    <source>
        <dbReference type="ARBA" id="ARBA00023326"/>
    </source>
</evidence>
<evidence type="ECO:0000313" key="9">
    <source>
        <dbReference type="EMBL" id="EFN50509.1"/>
    </source>
</evidence>
<dbReference type="Pfam" id="PF01373">
    <property type="entry name" value="Glyco_hydro_14"/>
    <property type="match status" value="1"/>
</dbReference>
<evidence type="ECO:0000256" key="5">
    <source>
        <dbReference type="ARBA" id="ARBA00023277"/>
    </source>
</evidence>
<keyword evidence="7 8" id="KW-0624">Polysaccharide degradation</keyword>
<evidence type="ECO:0000256" key="4">
    <source>
        <dbReference type="ARBA" id="ARBA00022801"/>
    </source>
</evidence>
<dbReference type="PANTHER" id="PTHR31352:SF1">
    <property type="entry name" value="BETA-AMYLASE 3, CHLOROPLASTIC"/>
    <property type="match status" value="1"/>
</dbReference>
<evidence type="ECO:0000256" key="6">
    <source>
        <dbReference type="ARBA" id="ARBA00023295"/>
    </source>
</evidence>
<accession>E1ZUI6</accession>
<dbReference type="InParanoid" id="E1ZUI6"/>
<dbReference type="KEGG" id="cvr:CHLNCDRAFT_139821"/>
<dbReference type="OrthoDB" id="1660156at2759"/>
<keyword evidence="4 8" id="KW-0378">Hydrolase</keyword>
<sequence length="113" mass="13123">MPSRWGAVERRPRRYDWSGYKQLFRLVRALGLKLQVVMSFHACGGNVGDNAQIPLPQWVLQVGDTDPDIFFTDRPRDVFPGQRNRECLSFFADEEPGLLKGRSPMQCYVEFMR</sequence>
<dbReference type="PROSITE" id="PS00506">
    <property type="entry name" value="BETA_AMYLASE_1"/>
    <property type="match status" value="1"/>
</dbReference>
<reference evidence="9 10" key="1">
    <citation type="journal article" date="2010" name="Plant Cell">
        <title>The Chlorella variabilis NC64A genome reveals adaptation to photosymbiosis, coevolution with viruses, and cryptic sex.</title>
        <authorList>
            <person name="Blanc G."/>
            <person name="Duncan G."/>
            <person name="Agarkova I."/>
            <person name="Borodovsky M."/>
            <person name="Gurnon J."/>
            <person name="Kuo A."/>
            <person name="Lindquist E."/>
            <person name="Lucas S."/>
            <person name="Pangilinan J."/>
            <person name="Polle J."/>
            <person name="Salamov A."/>
            <person name="Terry A."/>
            <person name="Yamada T."/>
            <person name="Dunigan D.D."/>
            <person name="Grigoriev I.V."/>
            <person name="Claverie J.M."/>
            <person name="Van Etten J.L."/>
        </authorList>
    </citation>
    <scope>NUCLEOTIDE SEQUENCE [LARGE SCALE GENOMIC DNA]</scope>
    <source>
        <strain evidence="9 10">NC64A</strain>
    </source>
</reference>
<dbReference type="GeneID" id="17349942"/>
<keyword evidence="6 8" id="KW-0326">Glycosidase</keyword>
<dbReference type="EC" id="3.2.1.2" evidence="3 8"/>
<dbReference type="InterPro" id="IPR018238">
    <property type="entry name" value="Glyco_hydro_14_CS"/>
</dbReference>
<dbReference type="EMBL" id="GL434040">
    <property type="protein sequence ID" value="EFN50509.1"/>
    <property type="molecule type" value="Genomic_DNA"/>
</dbReference>
<dbReference type="PRINTS" id="PR00750">
    <property type="entry name" value="BETAAMYLASE"/>
</dbReference>
<name>E1ZUI6_CHLVA</name>
<evidence type="ECO:0000256" key="3">
    <source>
        <dbReference type="ARBA" id="ARBA00012594"/>
    </source>
</evidence>
<dbReference type="eggNOG" id="ENOG502QTBX">
    <property type="taxonomic scope" value="Eukaryota"/>
</dbReference>
<gene>
    <name evidence="9" type="ORF">CHLNCDRAFT_139821</name>
</gene>
<evidence type="ECO:0000256" key="2">
    <source>
        <dbReference type="ARBA" id="ARBA00005652"/>
    </source>
</evidence>
<dbReference type="RefSeq" id="XP_005842641.1">
    <property type="nucleotide sequence ID" value="XM_005842584.1"/>
</dbReference>
<dbReference type="OMA" id="ARGRYDW"/>
<dbReference type="GO" id="GO:0000272">
    <property type="term" value="P:polysaccharide catabolic process"/>
    <property type="evidence" value="ECO:0007669"/>
    <property type="project" value="UniProtKB-KW"/>
</dbReference>
<comment type="similarity">
    <text evidence="2 8">Belongs to the glycosyl hydrolase 14 family.</text>
</comment>
<comment type="catalytic activity">
    <reaction evidence="1 8">
        <text>Hydrolysis of (1-&gt;4)-alpha-D-glucosidic linkages in polysaccharides so as to remove successive maltose units from the non-reducing ends of the chains.</text>
        <dbReference type="EC" id="3.2.1.2"/>
    </reaction>
</comment>
<organism evidence="10">
    <name type="scientific">Chlorella variabilis</name>
    <name type="common">Green alga</name>
    <dbReference type="NCBI Taxonomy" id="554065"/>
    <lineage>
        <taxon>Eukaryota</taxon>
        <taxon>Viridiplantae</taxon>
        <taxon>Chlorophyta</taxon>
        <taxon>core chlorophytes</taxon>
        <taxon>Trebouxiophyceae</taxon>
        <taxon>Chlorellales</taxon>
        <taxon>Chlorellaceae</taxon>
        <taxon>Chlorella clade</taxon>
        <taxon>Chlorella</taxon>
    </lineage>
</organism>
<evidence type="ECO:0000256" key="1">
    <source>
        <dbReference type="ARBA" id="ARBA00000546"/>
    </source>
</evidence>
<dbReference type="GO" id="GO:0016161">
    <property type="term" value="F:beta-amylase activity"/>
    <property type="evidence" value="ECO:0007669"/>
    <property type="project" value="UniProtKB-EC"/>
</dbReference>
<dbReference type="PANTHER" id="PTHR31352">
    <property type="entry name" value="BETA-AMYLASE 1, CHLOROPLASTIC"/>
    <property type="match status" value="1"/>
</dbReference>
<dbReference type="Gene3D" id="3.20.20.80">
    <property type="entry name" value="Glycosidases"/>
    <property type="match status" value="1"/>
</dbReference>